<gene>
    <name evidence="1" type="ORF">SAMN04487972_101360</name>
</gene>
<dbReference type="InterPro" id="IPR009050">
    <property type="entry name" value="Globin-like_sf"/>
</dbReference>
<organism evidence="1 2">
    <name type="scientific">Paracoccus halophilus</name>
    <dbReference type="NCBI Taxonomy" id="376733"/>
    <lineage>
        <taxon>Bacteria</taxon>
        <taxon>Pseudomonadati</taxon>
        <taxon>Pseudomonadota</taxon>
        <taxon>Alphaproteobacteria</taxon>
        <taxon>Rhodobacterales</taxon>
        <taxon>Paracoccaceae</taxon>
        <taxon>Paracoccus</taxon>
    </lineage>
</organism>
<dbReference type="EMBL" id="FOJO01000001">
    <property type="protein sequence ID" value="SFA39826.1"/>
    <property type="molecule type" value="Genomic_DNA"/>
</dbReference>
<dbReference type="GO" id="GO:0020037">
    <property type="term" value="F:heme binding"/>
    <property type="evidence" value="ECO:0007669"/>
    <property type="project" value="InterPro"/>
</dbReference>
<reference evidence="1 2" key="1">
    <citation type="submission" date="2016-10" db="EMBL/GenBank/DDBJ databases">
        <authorList>
            <person name="de Groot N.N."/>
        </authorList>
    </citation>
    <scope>NUCLEOTIDE SEQUENCE [LARGE SCALE GENOMIC DNA]</scope>
    <source>
        <strain evidence="1 2">CGMCC 1.6117</strain>
    </source>
</reference>
<dbReference type="InterPro" id="IPR012292">
    <property type="entry name" value="Globin/Proto"/>
</dbReference>
<name>A0A1I0SM34_9RHOB</name>
<accession>A0A1I0SM34</accession>
<proteinExistence type="predicted"/>
<dbReference type="Gene3D" id="1.10.490.10">
    <property type="entry name" value="Globins"/>
    <property type="match status" value="1"/>
</dbReference>
<sequence length="143" mass="16312">MAPLAPHILGMMPPRFPVTPAQIDRVVAVFYAAIRRHEVLGPVFANHVTDWPEHEDKIARFWKNAILYERNYDGNPMQVHMRAGDVRAEHFALWLMLFDETLRRNLPADTAAAWSALAHRIGAGLRMGVEDLRERVTGPPILR</sequence>
<dbReference type="GO" id="GO:0019825">
    <property type="term" value="F:oxygen binding"/>
    <property type="evidence" value="ECO:0007669"/>
    <property type="project" value="InterPro"/>
</dbReference>
<evidence type="ECO:0000313" key="1">
    <source>
        <dbReference type="EMBL" id="SFA39826.1"/>
    </source>
</evidence>
<protein>
    <submittedName>
        <fullName evidence="1">Hemoglobin</fullName>
    </submittedName>
</protein>
<evidence type="ECO:0000313" key="2">
    <source>
        <dbReference type="Proteomes" id="UP000182312"/>
    </source>
</evidence>
<dbReference type="AlphaFoldDB" id="A0A1I0SM34"/>
<dbReference type="CDD" id="cd08916">
    <property type="entry name" value="TrHb3_P"/>
    <property type="match status" value="1"/>
</dbReference>
<dbReference type="SUPFAM" id="SSF46458">
    <property type="entry name" value="Globin-like"/>
    <property type="match status" value="1"/>
</dbReference>
<dbReference type="Proteomes" id="UP000182312">
    <property type="component" value="Unassembled WGS sequence"/>
</dbReference>
<dbReference type="RefSeq" id="WP_231564716.1">
    <property type="nucleotide sequence ID" value="NZ_JRKN01000008.1"/>
</dbReference>